<dbReference type="Gene3D" id="3.40.50.12160">
    <property type="entry name" value="Methylthiotransferase, N-terminal domain"/>
    <property type="match status" value="1"/>
</dbReference>
<accession>A0A1Y6K5Q0</accession>
<dbReference type="NCBIfam" id="TIGR00089">
    <property type="entry name" value="MiaB/RimO family radical SAM methylthiotransferase"/>
    <property type="match status" value="1"/>
</dbReference>
<evidence type="ECO:0000256" key="1">
    <source>
        <dbReference type="ARBA" id="ARBA00001966"/>
    </source>
</evidence>
<protein>
    <submittedName>
        <fullName evidence="10">Uncharacterized protein</fullName>
    </submittedName>
</protein>
<keyword evidence="5" id="KW-0479">Metal-binding</keyword>
<dbReference type="PROSITE" id="PS51918">
    <property type="entry name" value="RADICAL_SAM"/>
    <property type="match status" value="1"/>
</dbReference>
<evidence type="ECO:0000256" key="6">
    <source>
        <dbReference type="ARBA" id="ARBA00023004"/>
    </source>
</evidence>
<keyword evidence="11" id="KW-1185">Reference proteome</keyword>
<dbReference type="InterPro" id="IPR007197">
    <property type="entry name" value="rSAM"/>
</dbReference>
<dbReference type="GO" id="GO:0046872">
    <property type="term" value="F:metal ion binding"/>
    <property type="evidence" value="ECO:0007669"/>
    <property type="project" value="UniProtKB-KW"/>
</dbReference>
<name>A0A1Y6K5Q0_9CHLR</name>
<dbReference type="InterPro" id="IPR023404">
    <property type="entry name" value="rSAM_horseshoe"/>
</dbReference>
<evidence type="ECO:0000313" key="11">
    <source>
        <dbReference type="Proteomes" id="UP000195514"/>
    </source>
</evidence>
<dbReference type="InterPro" id="IPR058240">
    <property type="entry name" value="rSAM_sf"/>
</dbReference>
<dbReference type="AlphaFoldDB" id="A0A1Y6K5Q0"/>
<dbReference type="Pfam" id="PF04055">
    <property type="entry name" value="Radical_SAM"/>
    <property type="match status" value="1"/>
</dbReference>
<dbReference type="GO" id="GO:0051539">
    <property type="term" value="F:4 iron, 4 sulfur cluster binding"/>
    <property type="evidence" value="ECO:0007669"/>
    <property type="project" value="UniProtKB-KW"/>
</dbReference>
<evidence type="ECO:0000259" key="8">
    <source>
        <dbReference type="PROSITE" id="PS51449"/>
    </source>
</evidence>
<dbReference type="InterPro" id="IPR006638">
    <property type="entry name" value="Elp3/MiaA/NifB-like_rSAM"/>
</dbReference>
<dbReference type="InterPro" id="IPR013848">
    <property type="entry name" value="Methylthiotransferase_N"/>
</dbReference>
<dbReference type="SUPFAM" id="SSF102114">
    <property type="entry name" value="Radical SAM enzymes"/>
    <property type="match status" value="1"/>
</dbReference>
<keyword evidence="6" id="KW-0408">Iron</keyword>
<dbReference type="EMBL" id="LT859958">
    <property type="protein sequence ID" value="SMX53919.1"/>
    <property type="molecule type" value="Genomic_DNA"/>
</dbReference>
<sequence>MKVFLDVIGCRLNQSEVEGFANQFRALGHEIVSSPSEADLAIVNTCTVTGKAAADSRKKLRRASREGAGRVVATGCWATLEPETALNLPGVTQVIANADKEALVAILLNKSREEFSSLKYRRVPLPGDRARTRAFIKVQEGCDNHCTYCLTRVARGSSRSMELSEICKDIQAALQGGAVEIVLTGVQLGGWGRDFVQPLGLKDLIGHLLELPGITRLRLSSIEPWDFDPSMLSLWQDKRLCRQLHIPLQSGSNRILKRMGRPISVQEYQDLLEEVRLRIPDVAITTDIITGFPGETEADFQATVNVINKMAYAGGHVFTYSPRLGTAAYQMVDRVPAQLAKERNAILRDLFASSGQRYREGFFGRHLKVLWETSQQQEGGNYKLSGLTDNYIRVFSEAETDLWNRISIVNLDSHMPDGGGVFGHIVNG</sequence>
<dbReference type="InterPro" id="IPR005839">
    <property type="entry name" value="Methylthiotransferase"/>
</dbReference>
<dbReference type="KEGG" id="abat:CFX1CAM_0854"/>
<dbReference type="RefSeq" id="WP_087861826.1">
    <property type="nucleotide sequence ID" value="NZ_LT859958.1"/>
</dbReference>
<dbReference type="InterPro" id="IPR038135">
    <property type="entry name" value="Methylthiotransferase_N_sf"/>
</dbReference>
<evidence type="ECO:0000313" key="10">
    <source>
        <dbReference type="EMBL" id="SMX53919.1"/>
    </source>
</evidence>
<dbReference type="CDD" id="cd01335">
    <property type="entry name" value="Radical_SAM"/>
    <property type="match status" value="1"/>
</dbReference>
<keyword evidence="7" id="KW-0411">Iron-sulfur</keyword>
<comment type="cofactor">
    <cofactor evidence="1">
        <name>[4Fe-4S] cluster</name>
        <dbReference type="ChEBI" id="CHEBI:49883"/>
    </cofactor>
</comment>
<dbReference type="Pfam" id="PF00919">
    <property type="entry name" value="UPF0004"/>
    <property type="match status" value="1"/>
</dbReference>
<dbReference type="SFLD" id="SFLDG01082">
    <property type="entry name" value="B12-binding_domain_containing"/>
    <property type="match status" value="1"/>
</dbReference>
<evidence type="ECO:0000256" key="7">
    <source>
        <dbReference type="ARBA" id="ARBA00023014"/>
    </source>
</evidence>
<keyword evidence="2" id="KW-0004">4Fe-4S</keyword>
<feature type="domain" description="Radical SAM core" evidence="9">
    <location>
        <begin position="128"/>
        <end position="357"/>
    </location>
</feature>
<keyword evidence="3" id="KW-0808">Transferase</keyword>
<dbReference type="SFLD" id="SFLDS00029">
    <property type="entry name" value="Radical_SAM"/>
    <property type="match status" value="1"/>
</dbReference>
<dbReference type="SMART" id="SM00729">
    <property type="entry name" value="Elp3"/>
    <property type="match status" value="1"/>
</dbReference>
<dbReference type="SFLD" id="SFLDG01061">
    <property type="entry name" value="methylthiotransferase"/>
    <property type="match status" value="1"/>
</dbReference>
<feature type="domain" description="MTTase N-terminal" evidence="8">
    <location>
        <begin position="1"/>
        <end position="112"/>
    </location>
</feature>
<dbReference type="Proteomes" id="UP000195514">
    <property type="component" value="Chromosome I"/>
</dbReference>
<reference evidence="11" key="1">
    <citation type="submission" date="2017-05" db="EMBL/GenBank/DDBJ databases">
        <authorList>
            <person name="Kirkegaard R."/>
            <person name="Mcilroy J S."/>
        </authorList>
    </citation>
    <scope>NUCLEOTIDE SEQUENCE [LARGE SCALE GENOMIC DNA]</scope>
</reference>
<dbReference type="PROSITE" id="PS51449">
    <property type="entry name" value="MTTASE_N"/>
    <property type="match status" value="1"/>
</dbReference>
<evidence type="ECO:0000256" key="3">
    <source>
        <dbReference type="ARBA" id="ARBA00022679"/>
    </source>
</evidence>
<dbReference type="PANTHER" id="PTHR11918:SF45">
    <property type="entry name" value="THREONYLCARBAMOYLADENOSINE TRNA METHYLTHIOTRANSFERASE"/>
    <property type="match status" value="1"/>
</dbReference>
<dbReference type="PROSITE" id="PS01278">
    <property type="entry name" value="MTTASE_RADICAL"/>
    <property type="match status" value="1"/>
</dbReference>
<evidence type="ECO:0000259" key="9">
    <source>
        <dbReference type="PROSITE" id="PS51918"/>
    </source>
</evidence>
<organism evidence="10 11">
    <name type="scientific">Candidatus Brevifilum fermentans</name>
    <dbReference type="NCBI Taxonomy" id="1986204"/>
    <lineage>
        <taxon>Bacteria</taxon>
        <taxon>Bacillati</taxon>
        <taxon>Chloroflexota</taxon>
        <taxon>Anaerolineae</taxon>
        <taxon>Anaerolineales</taxon>
        <taxon>Anaerolineaceae</taxon>
        <taxon>Candidatus Brevifilum</taxon>
    </lineage>
</organism>
<keyword evidence="4" id="KW-0949">S-adenosyl-L-methionine</keyword>
<dbReference type="Gene3D" id="3.80.30.20">
    <property type="entry name" value="tm_1862 like domain"/>
    <property type="match status" value="1"/>
</dbReference>
<evidence type="ECO:0000256" key="2">
    <source>
        <dbReference type="ARBA" id="ARBA00022485"/>
    </source>
</evidence>
<dbReference type="NCBIfam" id="TIGR01579">
    <property type="entry name" value="MiaB-like-C"/>
    <property type="match status" value="1"/>
</dbReference>
<dbReference type="InterPro" id="IPR006467">
    <property type="entry name" value="MiaB-like_bact"/>
</dbReference>
<dbReference type="InterPro" id="IPR020612">
    <property type="entry name" value="Methylthiotransferase_CS"/>
</dbReference>
<dbReference type="GO" id="GO:0035598">
    <property type="term" value="F:tRNA (N(6)-L-threonylcarbamoyladenosine(37)-C(2))-methylthiotransferase activity"/>
    <property type="evidence" value="ECO:0007669"/>
    <property type="project" value="TreeGrafter"/>
</dbReference>
<proteinExistence type="predicted"/>
<dbReference type="PANTHER" id="PTHR11918">
    <property type="entry name" value="RADICAL SAM PROTEINS"/>
    <property type="match status" value="1"/>
</dbReference>
<evidence type="ECO:0000256" key="4">
    <source>
        <dbReference type="ARBA" id="ARBA00022691"/>
    </source>
</evidence>
<dbReference type="OrthoDB" id="9805215at2"/>
<gene>
    <name evidence="10" type="ORF">CFX1CAM_0854</name>
</gene>
<evidence type="ECO:0000256" key="5">
    <source>
        <dbReference type="ARBA" id="ARBA00022723"/>
    </source>
</evidence>